<evidence type="ECO:0000313" key="9">
    <source>
        <dbReference type="Proteomes" id="UP000252086"/>
    </source>
</evidence>
<dbReference type="EMBL" id="QNRF01000015">
    <property type="protein sequence ID" value="RBO78518.1"/>
    <property type="molecule type" value="Genomic_DNA"/>
</dbReference>
<sequence length="433" mass="48415">MSQSSIHIGLALVMGWLSANGWRRDNSQVEQLFNLQPYLDLAKQAEQAKLDFVFRPDTLFLKTTPLATEPGFSNLDPFVLLSAIASHTQKIGLVATASTTFLPPYVVARQLQSLHWLSQGRAGWNLVTAIEGQQNFGETPLSPSKQRYEKAQEHLKVVQKLWHSYPNSSLKMDKQTKQFADIEQIHPIRHTGEYFHVAGPLSTPATPFGDIPLFQAGASDEGRAFAAKVASAVFAATPDLEAGIELRQDLRKRAAQLGRDPNEIKVLPGLSLYLAETRKEAENCYRDTHTGFDLERRYAYVEEAIGLNLRDYDDHHVLTETDLPELTRPVRSQTHSNLMRQYIIREHPSVNTFLQRPEVCGSSHWLVIGTAEDAVDSIIERLSAGAADGFIAIPGGHIQSAQLFFEKIIPSLVEQGWFREDYHGNTLAEHLLG</sequence>
<evidence type="ECO:0000256" key="1">
    <source>
        <dbReference type="ARBA" id="ARBA00022630"/>
    </source>
</evidence>
<dbReference type="InterPro" id="IPR016215">
    <property type="entry name" value="NTA_MOA"/>
</dbReference>
<feature type="binding site" evidence="6">
    <location>
        <position position="57"/>
    </location>
    <ligand>
        <name>FMN</name>
        <dbReference type="ChEBI" id="CHEBI:58210"/>
    </ligand>
</feature>
<proteinExistence type="inferred from homology"/>
<dbReference type="RefSeq" id="WP_113875809.1">
    <property type="nucleotide sequence ID" value="NZ_QNRF01000015.1"/>
</dbReference>
<evidence type="ECO:0000313" key="8">
    <source>
        <dbReference type="EMBL" id="RBO78518.1"/>
    </source>
</evidence>
<dbReference type="GO" id="GO:0004497">
    <property type="term" value="F:monooxygenase activity"/>
    <property type="evidence" value="ECO:0007669"/>
    <property type="project" value="UniProtKB-KW"/>
</dbReference>
<gene>
    <name evidence="8" type="ORF">DFP76_11548</name>
</gene>
<dbReference type="GO" id="GO:0016705">
    <property type="term" value="F:oxidoreductase activity, acting on paired donors, with incorporation or reduction of molecular oxygen"/>
    <property type="evidence" value="ECO:0007669"/>
    <property type="project" value="InterPro"/>
</dbReference>
<keyword evidence="1 6" id="KW-0285">Flavoprotein</keyword>
<reference evidence="8 9" key="1">
    <citation type="submission" date="2018-06" db="EMBL/GenBank/DDBJ databases">
        <title>Genomic Encyclopedia of Type Strains, Phase III (KMG-III): the genomes of soil and plant-associated and newly described type strains.</title>
        <authorList>
            <person name="Whitman W."/>
        </authorList>
    </citation>
    <scope>NUCLEOTIDE SEQUENCE [LARGE SCALE GENOMIC DNA]</scope>
    <source>
        <strain evidence="8 9">CECT 7732</strain>
    </source>
</reference>
<dbReference type="Pfam" id="PF00296">
    <property type="entry name" value="Bac_luciferase"/>
    <property type="match status" value="1"/>
</dbReference>
<dbReference type="SUPFAM" id="SSF51679">
    <property type="entry name" value="Bacterial luciferase-like"/>
    <property type="match status" value="1"/>
</dbReference>
<dbReference type="Gene3D" id="3.20.20.30">
    <property type="entry name" value="Luciferase-like domain"/>
    <property type="match status" value="1"/>
</dbReference>
<dbReference type="PIRSF" id="PIRSF000337">
    <property type="entry name" value="NTA_MOA"/>
    <property type="match status" value="1"/>
</dbReference>
<evidence type="ECO:0000256" key="2">
    <source>
        <dbReference type="ARBA" id="ARBA00022643"/>
    </source>
</evidence>
<name>A0A366CUV0_9GAMM</name>
<keyword evidence="9" id="KW-1185">Reference proteome</keyword>
<dbReference type="OrthoDB" id="6133319at2"/>
<evidence type="ECO:0000256" key="3">
    <source>
        <dbReference type="ARBA" id="ARBA00023002"/>
    </source>
</evidence>
<dbReference type="InterPro" id="IPR036661">
    <property type="entry name" value="Luciferase-like_sf"/>
</dbReference>
<evidence type="ECO:0000256" key="4">
    <source>
        <dbReference type="ARBA" id="ARBA00023033"/>
    </source>
</evidence>
<evidence type="ECO:0000256" key="5">
    <source>
        <dbReference type="ARBA" id="ARBA00033748"/>
    </source>
</evidence>
<comment type="similarity">
    <text evidence="5">Belongs to the NtaA/SnaA/DszA monooxygenase family.</text>
</comment>
<dbReference type="PANTHER" id="PTHR30011">
    <property type="entry name" value="ALKANESULFONATE MONOOXYGENASE-RELATED"/>
    <property type="match status" value="1"/>
</dbReference>
<dbReference type="NCBIfam" id="TIGR03860">
    <property type="entry name" value="FMN_nitrolo"/>
    <property type="match status" value="1"/>
</dbReference>
<organism evidence="8 9">
    <name type="scientific">Marinomonas aquiplantarum</name>
    <dbReference type="NCBI Taxonomy" id="491951"/>
    <lineage>
        <taxon>Bacteria</taxon>
        <taxon>Pseudomonadati</taxon>
        <taxon>Pseudomonadota</taxon>
        <taxon>Gammaproteobacteria</taxon>
        <taxon>Oceanospirillales</taxon>
        <taxon>Oceanospirillaceae</taxon>
        <taxon>Marinomonas</taxon>
    </lineage>
</organism>
<protein>
    <submittedName>
        <fullName evidence="8">FMN-dependent oxidoreductase (Nitrilotriacetate monooxygenase family)</fullName>
    </submittedName>
</protein>
<accession>A0A366CUV0</accession>
<evidence type="ECO:0000256" key="6">
    <source>
        <dbReference type="PIRSR" id="PIRSR000337-1"/>
    </source>
</evidence>
<dbReference type="InterPro" id="IPR051260">
    <property type="entry name" value="Diverse_substr_monoxygenases"/>
</dbReference>
<comment type="caution">
    <text evidence="8">The sequence shown here is derived from an EMBL/GenBank/DDBJ whole genome shotgun (WGS) entry which is preliminary data.</text>
</comment>
<feature type="binding site" evidence="6">
    <location>
        <position position="96"/>
    </location>
    <ligand>
        <name>FMN</name>
        <dbReference type="ChEBI" id="CHEBI:58210"/>
    </ligand>
</feature>
<evidence type="ECO:0000259" key="7">
    <source>
        <dbReference type="Pfam" id="PF00296"/>
    </source>
</evidence>
<keyword evidence="2 6" id="KW-0288">FMN</keyword>
<dbReference type="AlphaFoldDB" id="A0A366CUV0"/>
<keyword evidence="4 8" id="KW-0503">Monooxygenase</keyword>
<dbReference type="Proteomes" id="UP000252086">
    <property type="component" value="Unassembled WGS sequence"/>
</dbReference>
<dbReference type="PANTHER" id="PTHR30011:SF16">
    <property type="entry name" value="C2H2 FINGER DOMAIN TRANSCRIPTION FACTOR (EUROFUNG)-RELATED"/>
    <property type="match status" value="1"/>
</dbReference>
<feature type="binding site" evidence="6">
    <location>
        <position position="148"/>
    </location>
    <ligand>
        <name>FMN</name>
        <dbReference type="ChEBI" id="CHEBI:58210"/>
    </ligand>
</feature>
<dbReference type="InterPro" id="IPR011251">
    <property type="entry name" value="Luciferase-like_dom"/>
</dbReference>
<keyword evidence="3" id="KW-0560">Oxidoreductase</keyword>
<feature type="binding site" evidence="6">
    <location>
        <position position="219"/>
    </location>
    <ligand>
        <name>FMN</name>
        <dbReference type="ChEBI" id="CHEBI:58210"/>
    </ligand>
</feature>
<feature type="domain" description="Luciferase-like" evidence="7">
    <location>
        <begin position="28"/>
        <end position="321"/>
    </location>
</feature>